<dbReference type="AlphaFoldDB" id="A0A0F8WML9"/>
<feature type="non-terminal residue" evidence="1">
    <location>
        <position position="1"/>
    </location>
</feature>
<reference evidence="1" key="1">
    <citation type="journal article" date="2015" name="Nature">
        <title>Complex archaea that bridge the gap between prokaryotes and eukaryotes.</title>
        <authorList>
            <person name="Spang A."/>
            <person name="Saw J.H."/>
            <person name="Jorgensen S.L."/>
            <person name="Zaremba-Niedzwiedzka K."/>
            <person name="Martijn J."/>
            <person name="Lind A.E."/>
            <person name="van Eijk R."/>
            <person name="Schleper C."/>
            <person name="Guy L."/>
            <person name="Ettema T.J."/>
        </authorList>
    </citation>
    <scope>NUCLEOTIDE SEQUENCE</scope>
</reference>
<comment type="caution">
    <text evidence="1">The sequence shown here is derived from an EMBL/GenBank/DDBJ whole genome shotgun (WGS) entry which is preliminary data.</text>
</comment>
<organism evidence="1">
    <name type="scientific">marine sediment metagenome</name>
    <dbReference type="NCBI Taxonomy" id="412755"/>
    <lineage>
        <taxon>unclassified sequences</taxon>
        <taxon>metagenomes</taxon>
        <taxon>ecological metagenomes</taxon>
    </lineage>
</organism>
<dbReference type="EMBL" id="LAZR01064133">
    <property type="protein sequence ID" value="KKK58127.1"/>
    <property type="molecule type" value="Genomic_DNA"/>
</dbReference>
<proteinExistence type="predicted"/>
<name>A0A0F8WML9_9ZZZZ</name>
<accession>A0A0F8WML9</accession>
<gene>
    <name evidence="1" type="ORF">LCGC14_3047570</name>
</gene>
<protein>
    <submittedName>
        <fullName evidence="1">Uncharacterized protein</fullName>
    </submittedName>
</protein>
<sequence length="45" mass="5299">VKQLIKELQNLRENDKVYVRDYSNNKLADIDKVETTTGQICLIIY</sequence>
<evidence type="ECO:0000313" key="1">
    <source>
        <dbReference type="EMBL" id="KKK58127.1"/>
    </source>
</evidence>